<sequence>MVYNNVILRVINENDVTEVKSFLKEQAIRSSGEPGCERFEVYHSQADTRQFLLVEKWETQKDLDRHKKAKAFTELYIPKVIPLVSREPHPSDLVWP</sequence>
<dbReference type="InterPro" id="IPR011008">
    <property type="entry name" value="Dimeric_a/b-barrel"/>
</dbReference>
<dbReference type="SUPFAM" id="SSF54909">
    <property type="entry name" value="Dimeric alpha+beta barrel"/>
    <property type="match status" value="1"/>
</dbReference>
<accession>A0A382MEN5</accession>
<evidence type="ECO:0000259" key="1">
    <source>
        <dbReference type="PROSITE" id="PS51725"/>
    </source>
</evidence>
<dbReference type="InterPro" id="IPR007138">
    <property type="entry name" value="ABM_dom"/>
</dbReference>
<protein>
    <recommendedName>
        <fullName evidence="1">ABM domain-containing protein</fullName>
    </recommendedName>
</protein>
<gene>
    <name evidence="2" type="ORF">METZ01_LOCUS299369</name>
</gene>
<dbReference type="EMBL" id="UINC01092706">
    <property type="protein sequence ID" value="SVC46515.1"/>
    <property type="molecule type" value="Genomic_DNA"/>
</dbReference>
<proteinExistence type="predicted"/>
<dbReference type="AlphaFoldDB" id="A0A382MEN5"/>
<name>A0A382MEN5_9ZZZZ</name>
<evidence type="ECO:0000313" key="2">
    <source>
        <dbReference type="EMBL" id="SVC46515.1"/>
    </source>
</evidence>
<reference evidence="2" key="1">
    <citation type="submission" date="2018-05" db="EMBL/GenBank/DDBJ databases">
        <authorList>
            <person name="Lanie J.A."/>
            <person name="Ng W.-L."/>
            <person name="Kazmierczak K.M."/>
            <person name="Andrzejewski T.M."/>
            <person name="Davidsen T.M."/>
            <person name="Wayne K.J."/>
            <person name="Tettelin H."/>
            <person name="Glass J.I."/>
            <person name="Rusch D."/>
            <person name="Podicherti R."/>
            <person name="Tsui H.-C.T."/>
            <person name="Winkler M.E."/>
        </authorList>
    </citation>
    <scope>NUCLEOTIDE SEQUENCE</scope>
</reference>
<dbReference type="Gene3D" id="3.30.70.100">
    <property type="match status" value="1"/>
</dbReference>
<organism evidence="2">
    <name type="scientific">marine metagenome</name>
    <dbReference type="NCBI Taxonomy" id="408172"/>
    <lineage>
        <taxon>unclassified sequences</taxon>
        <taxon>metagenomes</taxon>
        <taxon>ecological metagenomes</taxon>
    </lineage>
</organism>
<dbReference type="PROSITE" id="PS51725">
    <property type="entry name" value="ABM"/>
    <property type="match status" value="1"/>
</dbReference>
<feature type="domain" description="ABM" evidence="1">
    <location>
        <begin position="1"/>
        <end position="94"/>
    </location>
</feature>
<dbReference type="Pfam" id="PF03992">
    <property type="entry name" value="ABM"/>
    <property type="match status" value="1"/>
</dbReference>